<name>A0A0J9V0E5_FUSO4</name>
<evidence type="ECO:0000313" key="2">
    <source>
        <dbReference type="Proteomes" id="UP000009097"/>
    </source>
</evidence>
<gene>
    <name evidence="1" type="ORF">FOXG_19266</name>
</gene>
<sequence length="31" mass="3700">MLNTEKSAFKQAYRRDKRGWEMWRGVGIGEV</sequence>
<organism evidence="1 2">
    <name type="scientific">Fusarium oxysporum f. sp. lycopersici (strain 4287 / CBS 123668 / FGSC 9935 / NRRL 34936)</name>
    <name type="common">Fusarium vascular wilt of tomato</name>
    <dbReference type="NCBI Taxonomy" id="426428"/>
    <lineage>
        <taxon>Eukaryota</taxon>
        <taxon>Fungi</taxon>
        <taxon>Dikarya</taxon>
        <taxon>Ascomycota</taxon>
        <taxon>Pezizomycotina</taxon>
        <taxon>Sordariomycetes</taxon>
        <taxon>Hypocreomycetidae</taxon>
        <taxon>Hypocreales</taxon>
        <taxon>Nectriaceae</taxon>
        <taxon>Fusarium</taxon>
        <taxon>Fusarium oxysporum species complex</taxon>
    </lineage>
</organism>
<dbReference type="AlphaFoldDB" id="A0A0J9V0E5"/>
<reference evidence="1" key="2">
    <citation type="journal article" date="2010" name="Nature">
        <title>Comparative genomics reveals mobile pathogenicity chromosomes in Fusarium.</title>
        <authorList>
            <person name="Ma L.J."/>
            <person name="van der Does H.C."/>
            <person name="Borkovich K.A."/>
            <person name="Coleman J.J."/>
            <person name="Daboussi M.J."/>
            <person name="Di Pietro A."/>
            <person name="Dufresne M."/>
            <person name="Freitag M."/>
            <person name="Grabherr M."/>
            <person name="Henrissat B."/>
            <person name="Houterman P.M."/>
            <person name="Kang S."/>
            <person name="Shim W.B."/>
            <person name="Woloshuk C."/>
            <person name="Xie X."/>
            <person name="Xu J.R."/>
            <person name="Antoniw J."/>
            <person name="Baker S.E."/>
            <person name="Bluhm B.H."/>
            <person name="Breakspear A."/>
            <person name="Brown D.W."/>
            <person name="Butchko R.A."/>
            <person name="Chapman S."/>
            <person name="Coulson R."/>
            <person name="Coutinho P.M."/>
            <person name="Danchin E.G."/>
            <person name="Diener A."/>
            <person name="Gale L.R."/>
            <person name="Gardiner D.M."/>
            <person name="Goff S."/>
            <person name="Hammond-Kosack K.E."/>
            <person name="Hilburn K."/>
            <person name="Hua-Van A."/>
            <person name="Jonkers W."/>
            <person name="Kazan K."/>
            <person name="Kodira C.D."/>
            <person name="Koehrsen M."/>
            <person name="Kumar L."/>
            <person name="Lee Y.H."/>
            <person name="Li L."/>
            <person name="Manners J.M."/>
            <person name="Miranda-Saavedra D."/>
            <person name="Mukherjee M."/>
            <person name="Park G."/>
            <person name="Park J."/>
            <person name="Park S.Y."/>
            <person name="Proctor R.H."/>
            <person name="Regev A."/>
            <person name="Ruiz-Roldan M.C."/>
            <person name="Sain D."/>
            <person name="Sakthikumar S."/>
            <person name="Sykes S."/>
            <person name="Schwartz D.C."/>
            <person name="Turgeon B.G."/>
            <person name="Wapinski I."/>
            <person name="Yoder O."/>
            <person name="Young S."/>
            <person name="Zeng Q."/>
            <person name="Zhou S."/>
            <person name="Galagan J."/>
            <person name="Cuomo C.A."/>
            <person name="Kistler H.C."/>
            <person name="Rep M."/>
        </authorList>
    </citation>
    <scope>NUCLEOTIDE SEQUENCE [LARGE SCALE GENOMIC DNA]</scope>
    <source>
        <strain evidence="1">4287</strain>
    </source>
</reference>
<protein>
    <submittedName>
        <fullName evidence="1">Uncharacterized protein</fullName>
    </submittedName>
</protein>
<reference evidence="1" key="1">
    <citation type="submission" date="2007-04" db="EMBL/GenBank/DDBJ databases">
        <authorList>
            <consortium name="The Broad Institute Genome Sequencing Platform"/>
            <person name="Birren B."/>
            <person name="Lander E."/>
            <person name="Galagan J."/>
            <person name="Nusbaum C."/>
            <person name="Devon K."/>
            <person name="Ma L.-J."/>
            <person name="Jaffe D."/>
            <person name="Butler J."/>
            <person name="Alvarez P."/>
            <person name="Gnerre S."/>
            <person name="Grabherr M."/>
            <person name="Kleber M."/>
            <person name="Mauceli E."/>
            <person name="Brockman W."/>
            <person name="MacCallum I.A."/>
            <person name="Young S."/>
            <person name="LaButti K."/>
            <person name="DeCaprio D."/>
            <person name="Crawford M."/>
            <person name="Koehrsen M."/>
            <person name="Engels R."/>
            <person name="Montgomery P."/>
            <person name="Pearson M."/>
            <person name="Howarth C."/>
            <person name="Larson L."/>
            <person name="White J."/>
            <person name="O'Leary S."/>
            <person name="Kodira C."/>
            <person name="Zeng Q."/>
            <person name="Yandava C."/>
            <person name="Alvarado L."/>
            <person name="Kistler C."/>
            <person name="Shim W.-B."/>
            <person name="Kang S."/>
            <person name="Woloshuk C."/>
        </authorList>
    </citation>
    <scope>NUCLEOTIDE SEQUENCE</scope>
    <source>
        <strain evidence="1">4287</strain>
    </source>
</reference>
<evidence type="ECO:0000313" key="1">
    <source>
        <dbReference type="EMBL" id="KNB04331.1"/>
    </source>
</evidence>
<dbReference type="GeneID" id="28959972"/>
<dbReference type="Proteomes" id="UP000009097">
    <property type="component" value="Unassembled WGS sequence"/>
</dbReference>
<dbReference type="RefSeq" id="XP_018242376.1">
    <property type="nucleotide sequence ID" value="XM_018399462.1"/>
</dbReference>
<dbReference type="EMBL" id="DS231702">
    <property type="protein sequence ID" value="KNB04331.1"/>
    <property type="molecule type" value="Genomic_DNA"/>
</dbReference>
<accession>A0A0J9V0E5</accession>
<dbReference type="VEuPathDB" id="FungiDB:FOXG_19266"/>
<proteinExistence type="predicted"/>
<dbReference type="KEGG" id="fox:FOXG_19266"/>